<evidence type="ECO:0000313" key="2">
    <source>
        <dbReference type="EMBL" id="KAH7421660.1"/>
    </source>
</evidence>
<sequence>MATFVAASEERIERVAEVVKKEAQIIEKIAQRVEGVAQDVQKDVDNAETFLHEMEMDMNKSTQILKKIEENAPQNANNTADQSVASQRWLRRMSGFSFVLLTISITTYHAWNNVIARRGKNTSESDSKSSTSSVMASFSMLLFHPHAILKAYNIVKGFFTKTEGDAIGVAEKLKGLAKNVEVVAKSVEHISRQVEEEASEVENAMEKISKSR</sequence>
<protein>
    <submittedName>
        <fullName evidence="2">Uncharacterized protein</fullName>
    </submittedName>
</protein>
<reference evidence="2" key="1">
    <citation type="submission" date="2021-08" db="EMBL/GenBank/DDBJ databases">
        <title>WGS assembly of Ceratopteris richardii.</title>
        <authorList>
            <person name="Marchant D.B."/>
            <person name="Chen G."/>
            <person name="Jenkins J."/>
            <person name="Shu S."/>
            <person name="Leebens-Mack J."/>
            <person name="Grimwood J."/>
            <person name="Schmutz J."/>
            <person name="Soltis P."/>
            <person name="Soltis D."/>
            <person name="Chen Z.-H."/>
        </authorList>
    </citation>
    <scope>NUCLEOTIDE SEQUENCE</scope>
    <source>
        <strain evidence="2">Whitten #5841</strain>
        <tissue evidence="2">Leaf</tissue>
    </source>
</reference>
<evidence type="ECO:0000256" key="1">
    <source>
        <dbReference type="SAM" id="Coils"/>
    </source>
</evidence>
<dbReference type="EMBL" id="CM035418">
    <property type="protein sequence ID" value="KAH7421660.1"/>
    <property type="molecule type" value="Genomic_DNA"/>
</dbReference>
<dbReference type="AlphaFoldDB" id="A0A8T2TGJ0"/>
<gene>
    <name evidence="2" type="ORF">KP509_13G069700</name>
</gene>
<feature type="coiled-coil region" evidence="1">
    <location>
        <begin position="184"/>
        <end position="211"/>
    </location>
</feature>
<organism evidence="2 3">
    <name type="scientific">Ceratopteris richardii</name>
    <name type="common">Triangle waterfern</name>
    <dbReference type="NCBI Taxonomy" id="49495"/>
    <lineage>
        <taxon>Eukaryota</taxon>
        <taxon>Viridiplantae</taxon>
        <taxon>Streptophyta</taxon>
        <taxon>Embryophyta</taxon>
        <taxon>Tracheophyta</taxon>
        <taxon>Polypodiopsida</taxon>
        <taxon>Polypodiidae</taxon>
        <taxon>Polypodiales</taxon>
        <taxon>Pteridineae</taxon>
        <taxon>Pteridaceae</taxon>
        <taxon>Parkerioideae</taxon>
        <taxon>Ceratopteris</taxon>
    </lineage>
</organism>
<dbReference type="OMA" id="HEMEMDM"/>
<dbReference type="Proteomes" id="UP000825935">
    <property type="component" value="Chromosome 13"/>
</dbReference>
<name>A0A8T2TGJ0_CERRI</name>
<comment type="caution">
    <text evidence="2">The sequence shown here is derived from an EMBL/GenBank/DDBJ whole genome shotgun (WGS) entry which is preliminary data.</text>
</comment>
<keyword evidence="1" id="KW-0175">Coiled coil</keyword>
<keyword evidence="3" id="KW-1185">Reference proteome</keyword>
<proteinExistence type="predicted"/>
<evidence type="ECO:0000313" key="3">
    <source>
        <dbReference type="Proteomes" id="UP000825935"/>
    </source>
</evidence>
<accession>A0A8T2TGJ0</accession>